<evidence type="ECO:0000256" key="4">
    <source>
        <dbReference type="ARBA" id="ARBA00022679"/>
    </source>
</evidence>
<keyword evidence="6" id="KW-0680">Restriction system</keyword>
<dbReference type="GO" id="GO:0008170">
    <property type="term" value="F:N-methyltransferase activity"/>
    <property type="evidence" value="ECO:0007669"/>
    <property type="project" value="InterPro"/>
</dbReference>
<comment type="caution">
    <text evidence="9">The sequence shown here is derived from an EMBL/GenBank/DDBJ whole genome shotgun (WGS) entry which is preliminary data.</text>
</comment>
<comment type="similarity">
    <text evidence="1">Belongs to the N(4)/N(6)-methyltransferase family.</text>
</comment>
<keyword evidence="5" id="KW-0949">S-adenosyl-L-methionine</keyword>
<sequence>MVRIGLMNLILHDISVPKIEHMDTLSKKYDSYEGDEQYSVVMANPLFTGRIATTDMSDKFRIGRPQTELLFIDRMIHMLKPGGKAGVIVSEGVLFGSSKANIDIRKALLMDCQLEAVISLPAGGVFKPYTGVKTAILVFTKVELKAKKFHTEKVWFYELLSDGYSLDDNRKKLMDNPLPYAVDSYKEKLGDDVVDRASQHFYVPVSEIKENDLYQSKVVRFIEISPMIYRELVELQKNTIS</sequence>
<evidence type="ECO:0000256" key="5">
    <source>
        <dbReference type="ARBA" id="ARBA00022691"/>
    </source>
</evidence>
<dbReference type="InterPro" id="IPR003356">
    <property type="entry name" value="DNA_methylase_A-5"/>
</dbReference>
<dbReference type="InterPro" id="IPR029063">
    <property type="entry name" value="SAM-dependent_MTases_sf"/>
</dbReference>
<evidence type="ECO:0000256" key="1">
    <source>
        <dbReference type="ARBA" id="ARBA00006594"/>
    </source>
</evidence>
<dbReference type="eggNOG" id="COG0286">
    <property type="taxonomic scope" value="Bacteria"/>
</dbReference>
<dbReference type="GO" id="GO:0003677">
    <property type="term" value="F:DNA binding"/>
    <property type="evidence" value="ECO:0007669"/>
    <property type="project" value="InterPro"/>
</dbReference>
<dbReference type="HOGENOM" id="CLU_018284_3_0_10"/>
<keyword evidence="10" id="KW-1185">Reference proteome</keyword>
<evidence type="ECO:0000313" key="9">
    <source>
        <dbReference type="EMBL" id="EHP50059.1"/>
    </source>
</evidence>
<dbReference type="PANTHER" id="PTHR42933">
    <property type="entry name" value="SLR6095 PROTEIN"/>
    <property type="match status" value="1"/>
</dbReference>
<evidence type="ECO:0000256" key="2">
    <source>
        <dbReference type="ARBA" id="ARBA00011900"/>
    </source>
</evidence>
<dbReference type="EC" id="2.1.1.72" evidence="2"/>
<dbReference type="GO" id="GO:0032259">
    <property type="term" value="P:methylation"/>
    <property type="evidence" value="ECO:0007669"/>
    <property type="project" value="UniProtKB-KW"/>
</dbReference>
<feature type="domain" description="DNA methylase adenine-specific" evidence="8">
    <location>
        <begin position="3"/>
        <end position="222"/>
    </location>
</feature>
<evidence type="ECO:0000313" key="10">
    <source>
        <dbReference type="Proteomes" id="UP000004892"/>
    </source>
</evidence>
<dbReference type="STRING" id="742817.HMPREF9449_00648"/>
<dbReference type="PANTHER" id="PTHR42933:SF3">
    <property type="entry name" value="TYPE I RESTRICTION ENZYME MJAVIII METHYLASE SUBUNIT"/>
    <property type="match status" value="1"/>
</dbReference>
<proteinExistence type="inferred from homology"/>
<reference evidence="9 10" key="1">
    <citation type="submission" date="2012-01" db="EMBL/GenBank/DDBJ databases">
        <title>The Genome Sequence of Odoribacter laneus YIT 12061.</title>
        <authorList>
            <consortium name="The Broad Institute Genome Sequencing Platform"/>
            <person name="Earl A."/>
            <person name="Ward D."/>
            <person name="Feldgarden M."/>
            <person name="Gevers D."/>
            <person name="Morotomi M."/>
            <person name="Young S.K."/>
            <person name="Zeng Q."/>
            <person name="Gargeya S."/>
            <person name="Fitzgerald M."/>
            <person name="Haas B."/>
            <person name="Abouelleil A."/>
            <person name="Alvarado L."/>
            <person name="Arachchi H.M."/>
            <person name="Berlin A."/>
            <person name="Chapman S.B."/>
            <person name="Gearin G."/>
            <person name="Goldberg J."/>
            <person name="Griggs A."/>
            <person name="Gujja S."/>
            <person name="Hansen M."/>
            <person name="Heiman D."/>
            <person name="Howarth C."/>
            <person name="Larimer J."/>
            <person name="Lui A."/>
            <person name="MacDonald P.J.P."/>
            <person name="McCowen C."/>
            <person name="Montmayeur A."/>
            <person name="Murphy C."/>
            <person name="Neiman D."/>
            <person name="Pearson M."/>
            <person name="Priest M."/>
            <person name="Roberts A."/>
            <person name="Saif S."/>
            <person name="Shea T."/>
            <person name="Sisk P."/>
            <person name="Stolte C."/>
            <person name="Sykes S."/>
            <person name="Wortman J."/>
            <person name="Nusbaum C."/>
            <person name="Birren B."/>
        </authorList>
    </citation>
    <scope>NUCLEOTIDE SEQUENCE [LARGE SCALE GENOMIC DNA]</scope>
    <source>
        <strain evidence="9 10">YIT 12061</strain>
    </source>
</reference>
<name>H1DEG2_9BACT</name>
<comment type="catalytic activity">
    <reaction evidence="7">
        <text>a 2'-deoxyadenosine in DNA + S-adenosyl-L-methionine = an N(6)-methyl-2'-deoxyadenosine in DNA + S-adenosyl-L-homocysteine + H(+)</text>
        <dbReference type="Rhea" id="RHEA:15197"/>
        <dbReference type="Rhea" id="RHEA-COMP:12418"/>
        <dbReference type="Rhea" id="RHEA-COMP:12419"/>
        <dbReference type="ChEBI" id="CHEBI:15378"/>
        <dbReference type="ChEBI" id="CHEBI:57856"/>
        <dbReference type="ChEBI" id="CHEBI:59789"/>
        <dbReference type="ChEBI" id="CHEBI:90615"/>
        <dbReference type="ChEBI" id="CHEBI:90616"/>
        <dbReference type="EC" id="2.1.1.72"/>
    </reaction>
</comment>
<evidence type="ECO:0000256" key="7">
    <source>
        <dbReference type="ARBA" id="ARBA00047942"/>
    </source>
</evidence>
<accession>H1DEG2</accession>
<organism evidence="9 10">
    <name type="scientific">Odoribacter laneus YIT 12061</name>
    <dbReference type="NCBI Taxonomy" id="742817"/>
    <lineage>
        <taxon>Bacteria</taxon>
        <taxon>Pseudomonadati</taxon>
        <taxon>Bacteroidota</taxon>
        <taxon>Bacteroidia</taxon>
        <taxon>Bacteroidales</taxon>
        <taxon>Odoribacteraceae</taxon>
        <taxon>Odoribacter</taxon>
    </lineage>
</organism>
<gene>
    <name evidence="9" type="ORF">HMPREF9449_00648</name>
</gene>
<dbReference type="Proteomes" id="UP000004892">
    <property type="component" value="Unassembled WGS sequence"/>
</dbReference>
<evidence type="ECO:0000256" key="6">
    <source>
        <dbReference type="ARBA" id="ARBA00022747"/>
    </source>
</evidence>
<dbReference type="Gene3D" id="3.40.50.150">
    <property type="entry name" value="Vaccinia Virus protein VP39"/>
    <property type="match status" value="1"/>
</dbReference>
<dbReference type="SUPFAM" id="SSF53335">
    <property type="entry name" value="S-adenosyl-L-methionine-dependent methyltransferases"/>
    <property type="match status" value="1"/>
</dbReference>
<evidence type="ECO:0000259" key="8">
    <source>
        <dbReference type="Pfam" id="PF02384"/>
    </source>
</evidence>
<evidence type="ECO:0000256" key="3">
    <source>
        <dbReference type="ARBA" id="ARBA00022603"/>
    </source>
</evidence>
<dbReference type="GO" id="GO:0009307">
    <property type="term" value="P:DNA restriction-modification system"/>
    <property type="evidence" value="ECO:0007669"/>
    <property type="project" value="UniProtKB-KW"/>
</dbReference>
<dbReference type="InterPro" id="IPR051537">
    <property type="entry name" value="DNA_Adenine_Mtase"/>
</dbReference>
<dbReference type="EMBL" id="ADMC01000007">
    <property type="protein sequence ID" value="EHP50059.1"/>
    <property type="molecule type" value="Genomic_DNA"/>
</dbReference>
<protein>
    <recommendedName>
        <fullName evidence="2">site-specific DNA-methyltransferase (adenine-specific)</fullName>
        <ecNumber evidence="2">2.1.1.72</ecNumber>
    </recommendedName>
</protein>
<dbReference type="Pfam" id="PF02384">
    <property type="entry name" value="N6_Mtase"/>
    <property type="match status" value="1"/>
</dbReference>
<dbReference type="AlphaFoldDB" id="H1DEG2"/>
<keyword evidence="3" id="KW-0489">Methyltransferase</keyword>
<dbReference type="GO" id="GO:0009007">
    <property type="term" value="F:site-specific DNA-methyltransferase (adenine-specific) activity"/>
    <property type="evidence" value="ECO:0007669"/>
    <property type="project" value="UniProtKB-EC"/>
</dbReference>
<dbReference type="PATRIC" id="fig|742817.3.peg.691"/>
<keyword evidence="4" id="KW-0808">Transferase</keyword>